<dbReference type="Gene3D" id="3.40.50.2000">
    <property type="entry name" value="Glycogen Phosphorylase B"/>
    <property type="match status" value="2"/>
</dbReference>
<organism evidence="3 4">
    <name type="scientific">Brevibacillus nitrificans</name>
    <dbReference type="NCBI Taxonomy" id="651560"/>
    <lineage>
        <taxon>Bacteria</taxon>
        <taxon>Bacillati</taxon>
        <taxon>Bacillota</taxon>
        <taxon>Bacilli</taxon>
        <taxon>Bacillales</taxon>
        <taxon>Paenibacillaceae</taxon>
        <taxon>Brevibacillus</taxon>
    </lineage>
</organism>
<dbReference type="GO" id="GO:0016757">
    <property type="term" value="F:glycosyltransferase activity"/>
    <property type="evidence" value="ECO:0007669"/>
    <property type="project" value="TreeGrafter"/>
</dbReference>
<dbReference type="Pfam" id="PF13692">
    <property type="entry name" value="Glyco_trans_1_4"/>
    <property type="match status" value="1"/>
</dbReference>
<evidence type="ECO:0000313" key="4">
    <source>
        <dbReference type="Proteomes" id="UP000269573"/>
    </source>
</evidence>
<dbReference type="GO" id="GO:0009103">
    <property type="term" value="P:lipopolysaccharide biosynthetic process"/>
    <property type="evidence" value="ECO:0007669"/>
    <property type="project" value="TreeGrafter"/>
</dbReference>
<evidence type="ECO:0000313" key="3">
    <source>
        <dbReference type="EMBL" id="RNB80591.1"/>
    </source>
</evidence>
<dbReference type="InterPro" id="IPR028098">
    <property type="entry name" value="Glyco_trans_4-like_N"/>
</dbReference>
<dbReference type="PANTHER" id="PTHR46401">
    <property type="entry name" value="GLYCOSYLTRANSFERASE WBBK-RELATED"/>
    <property type="match status" value="1"/>
</dbReference>
<evidence type="ECO:0000259" key="2">
    <source>
        <dbReference type="Pfam" id="PF13439"/>
    </source>
</evidence>
<comment type="caution">
    <text evidence="3">The sequence shown here is derived from an EMBL/GenBank/DDBJ whole genome shotgun (WGS) entry which is preliminary data.</text>
</comment>
<proteinExistence type="predicted"/>
<protein>
    <submittedName>
        <fullName evidence="3">Glycosyltransferase</fullName>
    </submittedName>
</protein>
<keyword evidence="4" id="KW-1185">Reference proteome</keyword>
<dbReference type="Proteomes" id="UP000269573">
    <property type="component" value="Unassembled WGS sequence"/>
</dbReference>
<feature type="domain" description="Glycosyltransferase subfamily 4-like N-terminal" evidence="2">
    <location>
        <begin position="91"/>
        <end position="223"/>
    </location>
</feature>
<evidence type="ECO:0000256" key="1">
    <source>
        <dbReference type="ARBA" id="ARBA00022679"/>
    </source>
</evidence>
<keyword evidence="1 3" id="KW-0808">Transferase</keyword>
<dbReference type="Pfam" id="PF13439">
    <property type="entry name" value="Glyco_transf_4"/>
    <property type="match status" value="1"/>
</dbReference>
<name>A0A3M8CZ67_9BACL</name>
<sequence length="404" mass="47163">MFAISQPDEDEVTMGKQVLYISGKLFPVNSGDAIYSLGILERIASPDSTFDVLSYEYMETDVETEEYLYYSKLFRQMRLVPYQPTKWENYKKVLFYGDSTQKYLPRMMEEADRLLSETQYDVIILDHLRMFFLYETIQKHIDRKRTKLVLIQHNIEHMNAREEIRYQSRAKDKWKLRLLNRGIKRLEHQAIQAVDDIWVISEEDKKLISAMGKAADHIHVIPPYYNYPTIKEREHVEHPSYNLLLLGSMEWYPNVLGALWFIENVFQELVKQDDRYRLFVVGRDPSPLIQKYHSEQIIVTGAVKSVDEYIRSCDFLIVPNTLGGGAKIKILEGIMKGIPVLATKESTVGYSEDIFDEDFCVNHPQTFVQKIIQLNKDAAKKISFVNKARSIISDNQKLRGILGQ</sequence>
<reference evidence="3 4" key="1">
    <citation type="submission" date="2018-10" db="EMBL/GenBank/DDBJ databases">
        <title>Phylogenomics of Brevibacillus.</title>
        <authorList>
            <person name="Dunlap C."/>
        </authorList>
    </citation>
    <scope>NUCLEOTIDE SEQUENCE [LARGE SCALE GENOMIC DNA]</scope>
    <source>
        <strain evidence="3 4">JCM 15774</strain>
    </source>
</reference>
<dbReference type="CDD" id="cd03801">
    <property type="entry name" value="GT4_PimA-like"/>
    <property type="match status" value="1"/>
</dbReference>
<dbReference type="EMBL" id="RHHU01000017">
    <property type="protein sequence ID" value="RNB80591.1"/>
    <property type="molecule type" value="Genomic_DNA"/>
</dbReference>
<dbReference type="SUPFAM" id="SSF53756">
    <property type="entry name" value="UDP-Glycosyltransferase/glycogen phosphorylase"/>
    <property type="match status" value="1"/>
</dbReference>
<dbReference type="AlphaFoldDB" id="A0A3M8CZ67"/>
<accession>A0A3M8CZ67</accession>
<dbReference type="PANTHER" id="PTHR46401:SF2">
    <property type="entry name" value="GLYCOSYLTRANSFERASE WBBK-RELATED"/>
    <property type="match status" value="1"/>
</dbReference>
<gene>
    <name evidence="3" type="ORF">EDM59_25025</name>
</gene>